<feature type="compositionally biased region" description="Low complexity" evidence="1">
    <location>
        <begin position="59"/>
        <end position="77"/>
    </location>
</feature>
<reference evidence="4 5" key="1">
    <citation type="submission" date="2018-12" db="EMBL/GenBank/DDBJ databases">
        <authorList>
            <consortium name="Pathogen Informatics"/>
        </authorList>
    </citation>
    <scope>NUCLEOTIDE SEQUENCE [LARGE SCALE GENOMIC DNA]</scope>
    <source>
        <strain evidence="4 5">NCTC934</strain>
    </source>
</reference>
<feature type="region of interest" description="Disordered" evidence="1">
    <location>
        <begin position="59"/>
        <end position="126"/>
    </location>
</feature>
<keyword evidence="2" id="KW-0812">Transmembrane</keyword>
<dbReference type="InterPro" id="IPR006026">
    <property type="entry name" value="Peptidase_Metallo"/>
</dbReference>
<feature type="compositionally biased region" description="Basic residues" evidence="1">
    <location>
        <begin position="8"/>
        <end position="18"/>
    </location>
</feature>
<dbReference type="SUPFAM" id="SSF55486">
    <property type="entry name" value="Metalloproteases ('zincins'), catalytic domain"/>
    <property type="match status" value="1"/>
</dbReference>
<feature type="region of interest" description="Disordered" evidence="1">
    <location>
        <begin position="1"/>
        <end position="23"/>
    </location>
</feature>
<keyword evidence="5" id="KW-1185">Reference proteome</keyword>
<protein>
    <submittedName>
        <fullName evidence="4">Secreted protein</fullName>
    </submittedName>
</protein>
<feature type="compositionally biased region" description="Basic and acidic residues" evidence="1">
    <location>
        <begin position="283"/>
        <end position="293"/>
    </location>
</feature>
<feature type="transmembrane region" description="Helical" evidence="2">
    <location>
        <begin position="33"/>
        <end position="52"/>
    </location>
</feature>
<dbReference type="Pfam" id="PF11350">
    <property type="entry name" value="DUF3152"/>
    <property type="match status" value="1"/>
</dbReference>
<dbReference type="EMBL" id="LR134408">
    <property type="protein sequence ID" value="VEH72372.1"/>
    <property type="molecule type" value="Genomic_DNA"/>
</dbReference>
<sequence length="319" mass="34865">MPMESRQNRKAQQGHRRIPDHPNPVVRFAHRYGWWRVVAIPVMVLLTVWVIVDIASGSSGDDNGDASSAETTAAATPTHEDLTGPDPANAEAVEREISEMPPGSDFTKKGKGTFHGIGRPGAVAGEGGEKKVRYSIEVEDGLNTAPYGGDDAFAAMVEATLADPRGWTAQGDFEFEHVASADDPDTRIQLTSLGTAAERCGEKIETETSCHTMFTGESTTIINEARWVRGATPFEGDLGNYRQYVINHELGHAIGYASHQQCGGEGKLAPVMMQQTLSLNNKQLHDRNPKEVYPDEDVTCEPNPWPYPNPEHKDPHQPQ</sequence>
<feature type="compositionally biased region" description="Basic and acidic residues" evidence="1">
    <location>
        <begin position="310"/>
        <end position="319"/>
    </location>
</feature>
<evidence type="ECO:0000313" key="5">
    <source>
        <dbReference type="Proteomes" id="UP000280707"/>
    </source>
</evidence>
<dbReference type="Gene3D" id="3.40.390.10">
    <property type="entry name" value="Collagenase (Catalytic Domain)"/>
    <property type="match status" value="1"/>
</dbReference>
<keyword evidence="2" id="KW-1133">Transmembrane helix</keyword>
<evidence type="ECO:0000259" key="3">
    <source>
        <dbReference type="SMART" id="SM00235"/>
    </source>
</evidence>
<proteinExistence type="predicted"/>
<evidence type="ECO:0000256" key="1">
    <source>
        <dbReference type="SAM" id="MobiDB-lite"/>
    </source>
</evidence>
<feature type="domain" description="Peptidase metallopeptidase" evidence="3">
    <location>
        <begin position="110"/>
        <end position="300"/>
    </location>
</feature>
<gene>
    <name evidence="4" type="ORF">NCTC934_00636</name>
</gene>
<dbReference type="InterPro" id="IPR024079">
    <property type="entry name" value="MetalloPept_cat_dom_sf"/>
</dbReference>
<name>A0ABY6TCM6_9CORY</name>
<organism evidence="4 5">
    <name type="scientific">Corynebacterium segmentosum</name>
    <dbReference type="NCBI Taxonomy" id="43990"/>
    <lineage>
        <taxon>Bacteria</taxon>
        <taxon>Bacillati</taxon>
        <taxon>Actinomycetota</taxon>
        <taxon>Actinomycetes</taxon>
        <taxon>Mycobacteriales</taxon>
        <taxon>Corynebacteriaceae</taxon>
        <taxon>Corynebacterium</taxon>
    </lineage>
</organism>
<dbReference type="InterPro" id="IPR022603">
    <property type="entry name" value="DUF3152"/>
</dbReference>
<feature type="region of interest" description="Disordered" evidence="1">
    <location>
        <begin position="281"/>
        <end position="319"/>
    </location>
</feature>
<evidence type="ECO:0000313" key="4">
    <source>
        <dbReference type="EMBL" id="VEH72372.1"/>
    </source>
</evidence>
<dbReference type="SMART" id="SM00235">
    <property type="entry name" value="ZnMc"/>
    <property type="match status" value="1"/>
</dbReference>
<accession>A0ABY6TCM6</accession>
<dbReference type="Proteomes" id="UP000280707">
    <property type="component" value="Chromosome"/>
</dbReference>
<keyword evidence="2" id="KW-0472">Membrane</keyword>
<evidence type="ECO:0000256" key="2">
    <source>
        <dbReference type="SAM" id="Phobius"/>
    </source>
</evidence>